<gene>
    <name evidence="4" type="ORF">OJ996_11150</name>
</gene>
<feature type="compositionally biased region" description="Basic and acidic residues" evidence="1">
    <location>
        <begin position="47"/>
        <end position="61"/>
    </location>
</feature>
<feature type="region of interest" description="Disordered" evidence="1">
    <location>
        <begin position="1"/>
        <end position="62"/>
    </location>
</feature>
<keyword evidence="2" id="KW-0472">Membrane</keyword>
<evidence type="ECO:0000259" key="3">
    <source>
        <dbReference type="PROSITE" id="PS51820"/>
    </source>
</evidence>
<protein>
    <recommendedName>
        <fullName evidence="3">PA14 domain-containing protein</fullName>
    </recommendedName>
</protein>
<name>A0ABT3G2Q6_9BACT</name>
<proteinExistence type="predicted"/>
<dbReference type="PROSITE" id="PS51820">
    <property type="entry name" value="PA14"/>
    <property type="match status" value="1"/>
</dbReference>
<dbReference type="InterPro" id="IPR037524">
    <property type="entry name" value="PA14/GLEYA"/>
</dbReference>
<reference evidence="4" key="1">
    <citation type="submission" date="2022-10" db="EMBL/GenBank/DDBJ databases">
        <title>Luteolibacter sp. GHJ8, whole genome shotgun sequencing project.</title>
        <authorList>
            <person name="Zhao G."/>
            <person name="Shen L."/>
        </authorList>
    </citation>
    <scope>NUCLEOTIDE SEQUENCE</scope>
    <source>
        <strain evidence="4">GHJ8</strain>
    </source>
</reference>
<dbReference type="Proteomes" id="UP001165653">
    <property type="component" value="Unassembled WGS sequence"/>
</dbReference>
<comment type="caution">
    <text evidence="4">The sequence shown here is derived from an EMBL/GenBank/DDBJ whole genome shotgun (WGS) entry which is preliminary data.</text>
</comment>
<keyword evidence="2" id="KW-1133">Transmembrane helix</keyword>
<feature type="compositionally biased region" description="Low complexity" evidence="1">
    <location>
        <begin position="16"/>
        <end position="27"/>
    </location>
</feature>
<keyword evidence="2" id="KW-0812">Transmembrane</keyword>
<keyword evidence="5" id="KW-1185">Reference proteome</keyword>
<evidence type="ECO:0000313" key="4">
    <source>
        <dbReference type="EMBL" id="MCW1914136.1"/>
    </source>
</evidence>
<dbReference type="RefSeq" id="WP_264513642.1">
    <property type="nucleotide sequence ID" value="NZ_JAPDDR010000005.1"/>
</dbReference>
<evidence type="ECO:0000256" key="1">
    <source>
        <dbReference type="SAM" id="MobiDB-lite"/>
    </source>
</evidence>
<accession>A0ABT3G2Q6</accession>
<feature type="domain" description="PA14" evidence="3">
    <location>
        <begin position="249"/>
        <end position="443"/>
    </location>
</feature>
<feature type="region of interest" description="Disordered" evidence="1">
    <location>
        <begin position="451"/>
        <end position="473"/>
    </location>
</feature>
<dbReference type="EMBL" id="JAPDDR010000005">
    <property type="protein sequence ID" value="MCW1914136.1"/>
    <property type="molecule type" value="Genomic_DNA"/>
</dbReference>
<organism evidence="4 5">
    <name type="scientific">Luteolibacter rhizosphaerae</name>
    <dbReference type="NCBI Taxonomy" id="2989719"/>
    <lineage>
        <taxon>Bacteria</taxon>
        <taxon>Pseudomonadati</taxon>
        <taxon>Verrucomicrobiota</taxon>
        <taxon>Verrucomicrobiia</taxon>
        <taxon>Verrucomicrobiales</taxon>
        <taxon>Verrucomicrobiaceae</taxon>
        <taxon>Luteolibacter</taxon>
    </lineage>
</organism>
<evidence type="ECO:0000256" key="2">
    <source>
        <dbReference type="SAM" id="Phobius"/>
    </source>
</evidence>
<feature type="compositionally biased region" description="Basic and acidic residues" evidence="1">
    <location>
        <begin position="30"/>
        <end position="40"/>
    </location>
</feature>
<feature type="region of interest" description="Disordered" evidence="1">
    <location>
        <begin position="173"/>
        <end position="198"/>
    </location>
</feature>
<evidence type="ECO:0000313" key="5">
    <source>
        <dbReference type="Proteomes" id="UP001165653"/>
    </source>
</evidence>
<sequence>MPQPNARRPDAHRPQARTPAARQAAPAGKSAKDLKAEKQAKAAAAKAAKEAKAAEAAEHPPTKKKLTLWQRFGAGSLTISVLFHVILLAVGAFWVLRVIHPPEKVVDFMPSGGGGGSPEAAKPTKQPLNRIMKPDLARIVAMDAPARIVLPESSDLSALAAVESLGGSLSGGLGGSGSGGGKGSGTGDGFGDGRGSGAGNGSGLRNPFGLIDADSNALVGQFYDLKQKKDGTPTNYGENEALGVITDFVTKGGWNRKILEDYYKAPNTLYQTQFYIPIMSAALAPEAFGCADKVKPVNWVALYRGYITPPKSGKYRFVGRADNVMVVRFNRKIVLDGGDYSAGVSKPIWDPTSISVLRGTSGNKDLEREMRRGGFDIPVKSYDYPTTGQYNERGGVMVGKDITVRAGQRYPVEILLSELGGLFGASLLIEEQGAEYKKDSNGSPILPLFRLDPGLPTSPKENRGSPPYDPEGPVWKVVPGEFIESI</sequence>
<dbReference type="Gene3D" id="2.60.120.1560">
    <property type="match status" value="1"/>
</dbReference>
<dbReference type="SUPFAM" id="SSF56988">
    <property type="entry name" value="Anthrax protective antigen"/>
    <property type="match status" value="1"/>
</dbReference>
<feature type="transmembrane region" description="Helical" evidence="2">
    <location>
        <begin position="72"/>
        <end position="96"/>
    </location>
</feature>